<sequence>MKFVLSCHRVLPRVFCALAALLGASAMASAEPTQIEVRVLARGAKFIGGYSASALVTLTDADTGEVLARGMTQGTTGDTDRIMKSPPKDGGRKATDDSAVFKASLDLTGARRVTATVTGPVSQPQAATTVTSTQWVLPGRHITAGEGWLLELPGLIVDLVEPAAYQWVDKQSTVPLQASVTMMCGCALSVDGHWRAGDTEVEVSVSINGKPQPAQRMTFDAAAGRFGTELKTQEPGIYEVEVRAWVAATNNAGVGRTTFFVR</sequence>
<keyword evidence="4" id="KW-1185">Reference proteome</keyword>
<evidence type="ECO:0000313" key="3">
    <source>
        <dbReference type="EMBL" id="UXI66207.1"/>
    </source>
</evidence>
<dbReference type="EMBL" id="CP104694">
    <property type="protein sequence ID" value="UXI66207.1"/>
    <property type="molecule type" value="Genomic_DNA"/>
</dbReference>
<dbReference type="Proteomes" id="UP001064632">
    <property type="component" value="Chromosome"/>
</dbReference>
<evidence type="ECO:0000313" key="4">
    <source>
        <dbReference type="Proteomes" id="UP001064632"/>
    </source>
</evidence>
<gene>
    <name evidence="3" type="ORF">N4264_15780</name>
</gene>
<evidence type="ECO:0000256" key="1">
    <source>
        <dbReference type="SAM" id="MobiDB-lite"/>
    </source>
</evidence>
<dbReference type="RefSeq" id="WP_261693191.1">
    <property type="nucleotide sequence ID" value="NZ_CP104694.1"/>
</dbReference>
<organism evidence="3 4">
    <name type="scientific">Tahibacter amnicola</name>
    <dbReference type="NCBI Taxonomy" id="2976241"/>
    <lineage>
        <taxon>Bacteria</taxon>
        <taxon>Pseudomonadati</taxon>
        <taxon>Pseudomonadota</taxon>
        <taxon>Gammaproteobacteria</taxon>
        <taxon>Lysobacterales</taxon>
        <taxon>Rhodanobacteraceae</taxon>
        <taxon>Tahibacter</taxon>
    </lineage>
</organism>
<feature type="compositionally biased region" description="Basic and acidic residues" evidence="1">
    <location>
        <begin position="78"/>
        <end position="95"/>
    </location>
</feature>
<reference evidence="3" key="1">
    <citation type="submission" date="2022-09" db="EMBL/GenBank/DDBJ databases">
        <title>Tahibacter sp. nov., isolated from a fresh water.</title>
        <authorList>
            <person name="Baek J.H."/>
            <person name="Lee J.K."/>
            <person name="Kim J.M."/>
            <person name="Jeon C.O."/>
        </authorList>
    </citation>
    <scope>NUCLEOTIDE SEQUENCE</scope>
    <source>
        <strain evidence="3">W38</strain>
    </source>
</reference>
<feature type="region of interest" description="Disordered" evidence="1">
    <location>
        <begin position="71"/>
        <end position="95"/>
    </location>
</feature>
<keyword evidence="2" id="KW-0732">Signal</keyword>
<name>A0ABY6BE74_9GAMM</name>
<protein>
    <submittedName>
        <fullName evidence="3">Uncharacterized protein</fullName>
    </submittedName>
</protein>
<feature type="chain" id="PRO_5045150429" evidence="2">
    <location>
        <begin position="31"/>
        <end position="262"/>
    </location>
</feature>
<accession>A0ABY6BE74</accession>
<evidence type="ECO:0000256" key="2">
    <source>
        <dbReference type="SAM" id="SignalP"/>
    </source>
</evidence>
<proteinExistence type="predicted"/>
<feature type="signal peptide" evidence="2">
    <location>
        <begin position="1"/>
        <end position="30"/>
    </location>
</feature>